<evidence type="ECO:0000256" key="9">
    <source>
        <dbReference type="ARBA" id="ARBA00022989"/>
    </source>
</evidence>
<dbReference type="GO" id="GO:0006888">
    <property type="term" value="P:endoplasmic reticulum to Golgi vesicle-mediated transport"/>
    <property type="evidence" value="ECO:0007669"/>
    <property type="project" value="TreeGrafter"/>
</dbReference>
<name>A0A9N9IBF0_9GLOM</name>
<evidence type="ECO:0000256" key="3">
    <source>
        <dbReference type="ARBA" id="ARBA00022574"/>
    </source>
</evidence>
<proteinExistence type="predicted"/>
<sequence>QLRVYDNMPKIEKHSWEAKRFGAGFSPAGELLIGGGGGASRTGVKNKLVLYNLQVTNWKIDKLSEIELAMDEDAPSGMAFHPEDNVVACAINSNEETIKAGENQNCRIFRYSNEKIQLVNKIQTLTSKDPNDYQKVTAFSKDGRYLATGGSDSRLTVLKYPSLDVAFPPMNYDQKEIYDVDFDTTGKQVVAISPKALRVWSTQNGKCIQTIDRPISQKTTQCLFRACRFGREASEGFLYTVVNSTSRNKAFIVKWDRKTWDKVAERIVSQKPIVAFEISDNGKLMAYASSNMSIGIVSSENLR</sequence>
<dbReference type="InterPro" id="IPR015943">
    <property type="entry name" value="WD40/YVTN_repeat-like_dom_sf"/>
</dbReference>
<feature type="non-terminal residue" evidence="11">
    <location>
        <position position="303"/>
    </location>
</feature>
<evidence type="ECO:0000256" key="7">
    <source>
        <dbReference type="ARBA" id="ARBA00022892"/>
    </source>
</evidence>
<keyword evidence="9" id="KW-1133">Transmembrane helix</keyword>
<dbReference type="PANTHER" id="PTHR23284:SF0">
    <property type="entry name" value="PROLACTIN REGULATORY ELEMENT-BINDING PROTEIN"/>
    <property type="match status" value="1"/>
</dbReference>
<dbReference type="GO" id="GO:0003400">
    <property type="term" value="P:regulation of COPII vesicle coating"/>
    <property type="evidence" value="ECO:0007669"/>
    <property type="project" value="TreeGrafter"/>
</dbReference>
<keyword evidence="5" id="KW-0677">Repeat</keyword>
<comment type="subcellular location">
    <subcellularLocation>
        <location evidence="1">Endoplasmic reticulum membrane</location>
        <topology evidence="1">Single-pass membrane protein</topology>
    </subcellularLocation>
</comment>
<evidence type="ECO:0000256" key="10">
    <source>
        <dbReference type="ARBA" id="ARBA00023136"/>
    </source>
</evidence>
<dbReference type="Proteomes" id="UP000789508">
    <property type="component" value="Unassembled WGS sequence"/>
</dbReference>
<evidence type="ECO:0000256" key="1">
    <source>
        <dbReference type="ARBA" id="ARBA00004389"/>
    </source>
</evidence>
<evidence type="ECO:0000256" key="6">
    <source>
        <dbReference type="ARBA" id="ARBA00022824"/>
    </source>
</evidence>
<keyword evidence="3" id="KW-0853">WD repeat</keyword>
<dbReference type="GO" id="GO:0015031">
    <property type="term" value="P:protein transport"/>
    <property type="evidence" value="ECO:0007669"/>
    <property type="project" value="UniProtKB-KW"/>
</dbReference>
<accession>A0A9N9IBF0</accession>
<protein>
    <submittedName>
        <fullName evidence="11">12609_t:CDS:1</fullName>
    </submittedName>
</protein>
<keyword evidence="2" id="KW-0813">Transport</keyword>
<keyword evidence="4" id="KW-0812">Transmembrane</keyword>
<feature type="non-terminal residue" evidence="11">
    <location>
        <position position="1"/>
    </location>
</feature>
<dbReference type="OrthoDB" id="2013972at2759"/>
<keyword evidence="10" id="KW-0472">Membrane</keyword>
<dbReference type="GO" id="GO:0005789">
    <property type="term" value="C:endoplasmic reticulum membrane"/>
    <property type="evidence" value="ECO:0007669"/>
    <property type="project" value="UniProtKB-SubCell"/>
</dbReference>
<dbReference type="AlphaFoldDB" id="A0A9N9IBF0"/>
<dbReference type="Pfam" id="PF00400">
    <property type="entry name" value="WD40"/>
    <property type="match status" value="1"/>
</dbReference>
<gene>
    <name evidence="11" type="ORF">ALEPTO_LOCUS12479</name>
</gene>
<dbReference type="Gene3D" id="2.130.10.10">
    <property type="entry name" value="YVTN repeat-like/Quinoprotein amine dehydrogenase"/>
    <property type="match status" value="1"/>
</dbReference>
<evidence type="ECO:0000256" key="2">
    <source>
        <dbReference type="ARBA" id="ARBA00022448"/>
    </source>
</evidence>
<evidence type="ECO:0000256" key="8">
    <source>
        <dbReference type="ARBA" id="ARBA00022927"/>
    </source>
</evidence>
<keyword evidence="8" id="KW-0653">Protein transport</keyword>
<evidence type="ECO:0000313" key="11">
    <source>
        <dbReference type="EMBL" id="CAG8726942.1"/>
    </source>
</evidence>
<dbReference type="SUPFAM" id="SSF50978">
    <property type="entry name" value="WD40 repeat-like"/>
    <property type="match status" value="1"/>
</dbReference>
<reference evidence="11" key="1">
    <citation type="submission" date="2021-06" db="EMBL/GenBank/DDBJ databases">
        <authorList>
            <person name="Kallberg Y."/>
            <person name="Tangrot J."/>
            <person name="Rosling A."/>
        </authorList>
    </citation>
    <scope>NUCLEOTIDE SEQUENCE</scope>
    <source>
        <strain evidence="11">FL130A</strain>
    </source>
</reference>
<dbReference type="InterPro" id="IPR045260">
    <property type="entry name" value="Sec12-like"/>
</dbReference>
<evidence type="ECO:0000256" key="4">
    <source>
        <dbReference type="ARBA" id="ARBA00022692"/>
    </source>
</evidence>
<dbReference type="InterPro" id="IPR001680">
    <property type="entry name" value="WD40_rpt"/>
</dbReference>
<dbReference type="GO" id="GO:0005085">
    <property type="term" value="F:guanyl-nucleotide exchange factor activity"/>
    <property type="evidence" value="ECO:0007669"/>
    <property type="project" value="InterPro"/>
</dbReference>
<dbReference type="InterPro" id="IPR036322">
    <property type="entry name" value="WD40_repeat_dom_sf"/>
</dbReference>
<comment type="caution">
    <text evidence="11">The sequence shown here is derived from an EMBL/GenBank/DDBJ whole genome shotgun (WGS) entry which is preliminary data.</text>
</comment>
<keyword evidence="7" id="KW-0931">ER-Golgi transport</keyword>
<dbReference type="EMBL" id="CAJVPS010028664">
    <property type="protein sequence ID" value="CAG8726942.1"/>
    <property type="molecule type" value="Genomic_DNA"/>
</dbReference>
<keyword evidence="6" id="KW-0256">Endoplasmic reticulum</keyword>
<evidence type="ECO:0000313" key="12">
    <source>
        <dbReference type="Proteomes" id="UP000789508"/>
    </source>
</evidence>
<keyword evidence="12" id="KW-1185">Reference proteome</keyword>
<dbReference type="PANTHER" id="PTHR23284">
    <property type="entry name" value="PROLACTIN REGULATORY ELEMENT BINDING PROTEIN"/>
    <property type="match status" value="1"/>
</dbReference>
<organism evidence="11 12">
    <name type="scientific">Ambispora leptoticha</name>
    <dbReference type="NCBI Taxonomy" id="144679"/>
    <lineage>
        <taxon>Eukaryota</taxon>
        <taxon>Fungi</taxon>
        <taxon>Fungi incertae sedis</taxon>
        <taxon>Mucoromycota</taxon>
        <taxon>Glomeromycotina</taxon>
        <taxon>Glomeromycetes</taxon>
        <taxon>Archaeosporales</taxon>
        <taxon>Ambisporaceae</taxon>
        <taxon>Ambispora</taxon>
    </lineage>
</organism>
<evidence type="ECO:0000256" key="5">
    <source>
        <dbReference type="ARBA" id="ARBA00022737"/>
    </source>
</evidence>